<keyword evidence="7" id="KW-0406">Ion transport</keyword>
<dbReference type="PANTHER" id="PTHR11660">
    <property type="entry name" value="SOLUTE CARRIER FAMILY 40 MEMBER"/>
    <property type="match status" value="1"/>
</dbReference>
<protein>
    <recommendedName>
        <fullName evidence="7">Solute carrier family 40 member</fullName>
    </recommendedName>
</protein>
<comment type="similarity">
    <text evidence="2 7">Belongs to the ferroportin (FP) (TC 2.A.100) family. SLC40A subfamily.</text>
</comment>
<dbReference type="InterPro" id="IPR036259">
    <property type="entry name" value="MFS_trans_sf"/>
</dbReference>
<reference evidence="9 10" key="1">
    <citation type="submission" date="2015-04" db="EMBL/GenBank/DDBJ databases">
        <title>Complete genome sequence of Schizopora paradoxa KUC8140, a cosmopolitan wood degrader in East Asia.</title>
        <authorList>
            <consortium name="DOE Joint Genome Institute"/>
            <person name="Min B."/>
            <person name="Park H."/>
            <person name="Jang Y."/>
            <person name="Kim J.-J."/>
            <person name="Kim K.H."/>
            <person name="Pangilinan J."/>
            <person name="Lipzen A."/>
            <person name="Riley R."/>
            <person name="Grigoriev I.V."/>
            <person name="Spatafora J.W."/>
            <person name="Choi I.-G."/>
        </authorList>
    </citation>
    <scope>NUCLEOTIDE SEQUENCE [LARGE SCALE GENOMIC DNA]</scope>
    <source>
        <strain evidence="9 10">KUC8140</strain>
    </source>
</reference>
<keyword evidence="6 7" id="KW-0472">Membrane</keyword>
<dbReference type="EMBL" id="KQ085931">
    <property type="protein sequence ID" value="KLO15334.1"/>
    <property type="molecule type" value="Genomic_DNA"/>
</dbReference>
<evidence type="ECO:0000256" key="4">
    <source>
        <dbReference type="ARBA" id="ARBA00022692"/>
    </source>
</evidence>
<comment type="subcellular location">
    <subcellularLocation>
        <location evidence="1 7">Membrane</location>
        <topology evidence="1 7">Multi-pass membrane protein</topology>
    </subcellularLocation>
</comment>
<evidence type="ECO:0000256" key="6">
    <source>
        <dbReference type="ARBA" id="ARBA00023136"/>
    </source>
</evidence>
<name>A0A0H2RTY8_9AGAM</name>
<feature type="compositionally biased region" description="Basic and acidic residues" evidence="8">
    <location>
        <begin position="8"/>
        <end position="39"/>
    </location>
</feature>
<evidence type="ECO:0000313" key="9">
    <source>
        <dbReference type="EMBL" id="KLO15334.1"/>
    </source>
</evidence>
<dbReference type="GO" id="GO:0016020">
    <property type="term" value="C:membrane"/>
    <property type="evidence" value="ECO:0007669"/>
    <property type="project" value="UniProtKB-SubCell"/>
</dbReference>
<dbReference type="Proteomes" id="UP000053477">
    <property type="component" value="Unassembled WGS sequence"/>
</dbReference>
<feature type="transmembrane region" description="Helical" evidence="7">
    <location>
        <begin position="61"/>
        <end position="79"/>
    </location>
</feature>
<dbReference type="SUPFAM" id="SSF103473">
    <property type="entry name" value="MFS general substrate transporter"/>
    <property type="match status" value="1"/>
</dbReference>
<dbReference type="Pfam" id="PF06963">
    <property type="entry name" value="FPN1"/>
    <property type="match status" value="1"/>
</dbReference>
<comment type="caution">
    <text evidence="7">Lacks conserved residue(s) required for the propagation of feature annotation.</text>
</comment>
<feature type="transmembrane region" description="Helical" evidence="7">
    <location>
        <begin position="145"/>
        <end position="167"/>
    </location>
</feature>
<evidence type="ECO:0000256" key="1">
    <source>
        <dbReference type="ARBA" id="ARBA00004141"/>
    </source>
</evidence>
<evidence type="ECO:0000256" key="5">
    <source>
        <dbReference type="ARBA" id="ARBA00022989"/>
    </source>
</evidence>
<proteinExistence type="inferred from homology"/>
<feature type="transmembrane region" description="Helical" evidence="7">
    <location>
        <begin position="304"/>
        <end position="326"/>
    </location>
</feature>
<evidence type="ECO:0000256" key="7">
    <source>
        <dbReference type="RuleBase" id="RU365065"/>
    </source>
</evidence>
<evidence type="ECO:0000256" key="8">
    <source>
        <dbReference type="SAM" id="MobiDB-lite"/>
    </source>
</evidence>
<dbReference type="PANTHER" id="PTHR11660:SF57">
    <property type="entry name" value="SOLUTE CARRIER FAMILY 40 MEMBER"/>
    <property type="match status" value="1"/>
</dbReference>
<keyword evidence="4 7" id="KW-0812">Transmembrane</keyword>
<comment type="function">
    <text evidence="7">May be involved in iron transport and iron homeostasis.</text>
</comment>
<dbReference type="Gene3D" id="1.20.1250.20">
    <property type="entry name" value="MFS general substrate transporter like domains"/>
    <property type="match status" value="1"/>
</dbReference>
<feature type="transmembrane region" description="Helical" evidence="7">
    <location>
        <begin position="363"/>
        <end position="384"/>
    </location>
</feature>
<evidence type="ECO:0000256" key="2">
    <source>
        <dbReference type="ARBA" id="ARBA00006279"/>
    </source>
</evidence>
<feature type="region of interest" description="Disordered" evidence="8">
    <location>
        <begin position="1"/>
        <end position="39"/>
    </location>
</feature>
<dbReference type="GO" id="GO:0005381">
    <property type="term" value="F:iron ion transmembrane transporter activity"/>
    <property type="evidence" value="ECO:0007669"/>
    <property type="project" value="UniProtKB-UniRule"/>
</dbReference>
<feature type="transmembrane region" description="Helical" evidence="7">
    <location>
        <begin position="111"/>
        <end position="133"/>
    </location>
</feature>
<keyword evidence="5 7" id="KW-1133">Transmembrane helix</keyword>
<dbReference type="InterPro" id="IPR009716">
    <property type="entry name" value="Ferroportin-1"/>
</dbReference>
<gene>
    <name evidence="9" type="ORF">SCHPADRAFT_824898</name>
</gene>
<dbReference type="CDD" id="cd17480">
    <property type="entry name" value="MFS_SLC40A1_like"/>
    <property type="match status" value="1"/>
</dbReference>
<sequence>MALDSTNADDHIPTERDSLLDRNHRSRSNDDDAGEREHSVPQGIARRLYLSHFLSTWNSRVFEFGAVLYLATIYPGTLLPMSLYALTRGVSAIVFAPVVGQYIDIGDRLRVVRFSIVVQRLVVAASCVILYILSIRVPLTRAENAIMLVLLALFACLEKLCSIMNLVSVEKDWVVVVCQSDEVALRALNAQMRRIDLMCKLLGPLFISLIDGTSTEIAIIVNFAMNIASVLIEYFAIARVYYEVPALQEPKRRLAPERLLETERKRDYSFSHNWNHVKQITRKSGSDFVTYFHHRAFLPSIAGALLYLTVLNFAGQMVTYLLSAGYSSSQIGLARTVSVAFEVLATWVAPWAMGKVGPVRAGLWFSSWQVTMLVAGVAVFFVMYEDRPVVSASGLVGGVILSRVGLRGFDLCAQLIVQEDVEPSARGAFSSVEASWQSTFELLSYTSTIVFFRPEQFNWPALISVIAVAVASSAYTLFVRLRRGHLLHLDVITQLLGSNKGKQRERERAIERITSSSDV</sequence>
<dbReference type="AlphaFoldDB" id="A0A0H2RTY8"/>
<feature type="transmembrane region" description="Helical" evidence="7">
    <location>
        <begin position="332"/>
        <end position="351"/>
    </location>
</feature>
<accession>A0A0H2RTY8</accession>
<keyword evidence="10" id="KW-1185">Reference proteome</keyword>
<organism evidence="9 10">
    <name type="scientific">Schizopora paradoxa</name>
    <dbReference type="NCBI Taxonomy" id="27342"/>
    <lineage>
        <taxon>Eukaryota</taxon>
        <taxon>Fungi</taxon>
        <taxon>Dikarya</taxon>
        <taxon>Basidiomycota</taxon>
        <taxon>Agaricomycotina</taxon>
        <taxon>Agaricomycetes</taxon>
        <taxon>Hymenochaetales</taxon>
        <taxon>Schizoporaceae</taxon>
        <taxon>Schizopora</taxon>
    </lineage>
</organism>
<feature type="transmembrane region" description="Helical" evidence="7">
    <location>
        <begin position="457"/>
        <end position="478"/>
    </location>
</feature>
<dbReference type="OrthoDB" id="648861at2759"/>
<evidence type="ECO:0000256" key="3">
    <source>
        <dbReference type="ARBA" id="ARBA00022448"/>
    </source>
</evidence>
<feature type="transmembrane region" description="Helical" evidence="7">
    <location>
        <begin position="217"/>
        <end position="242"/>
    </location>
</feature>
<dbReference type="InParanoid" id="A0A0H2RTY8"/>
<keyword evidence="3 7" id="KW-0813">Transport</keyword>
<evidence type="ECO:0000313" key="10">
    <source>
        <dbReference type="Proteomes" id="UP000053477"/>
    </source>
</evidence>
<dbReference type="STRING" id="27342.A0A0H2RTY8"/>